<sequence>MMIMIGSVAVLMQKRQVGRIRKFDHAGRNPAASPVLENLRQNHFVRRVATMRGMHMLEHPEITHPVKFQGNRLIQTPQ</sequence>
<gene>
    <name evidence="1" type="ORF">BJI67_04515</name>
</gene>
<reference evidence="1 2" key="1">
    <citation type="submission" date="2016-09" db="EMBL/GenBank/DDBJ databases">
        <title>Acidihalobacter prosperus V6 (DSM14174).</title>
        <authorList>
            <person name="Khaleque H.N."/>
            <person name="Ramsay J.P."/>
            <person name="Murphy R.J.T."/>
            <person name="Kaksonen A.H."/>
            <person name="Boxall N.J."/>
            <person name="Watkin E.L.J."/>
        </authorList>
    </citation>
    <scope>NUCLEOTIDE SEQUENCE [LARGE SCALE GENOMIC DNA]</scope>
    <source>
        <strain evidence="1 2">V6</strain>
    </source>
</reference>
<organism evidence="1 2">
    <name type="scientific">Acidihalobacter aeolianus</name>
    <dbReference type="NCBI Taxonomy" id="2792603"/>
    <lineage>
        <taxon>Bacteria</taxon>
        <taxon>Pseudomonadati</taxon>
        <taxon>Pseudomonadota</taxon>
        <taxon>Gammaproteobacteria</taxon>
        <taxon>Chromatiales</taxon>
        <taxon>Ectothiorhodospiraceae</taxon>
        <taxon>Acidihalobacter</taxon>
    </lineage>
</organism>
<evidence type="ECO:0000313" key="2">
    <source>
        <dbReference type="Proteomes" id="UP000095342"/>
    </source>
</evidence>
<name>A0A1D8K654_9GAMM</name>
<dbReference type="EMBL" id="CP017448">
    <property type="protein sequence ID" value="AOV16431.1"/>
    <property type="molecule type" value="Genomic_DNA"/>
</dbReference>
<proteinExistence type="predicted"/>
<dbReference type="Proteomes" id="UP000095342">
    <property type="component" value="Chromosome"/>
</dbReference>
<protein>
    <submittedName>
        <fullName evidence="1">Uncharacterized protein</fullName>
    </submittedName>
</protein>
<dbReference type="KEGG" id="aaeo:BJI67_04515"/>
<evidence type="ECO:0000313" key="1">
    <source>
        <dbReference type="EMBL" id="AOV16431.1"/>
    </source>
</evidence>
<accession>A0A1D8K654</accession>
<dbReference type="AlphaFoldDB" id="A0A1D8K654"/>
<keyword evidence="2" id="KW-1185">Reference proteome</keyword>